<comment type="caution">
    <text evidence="2">The sequence shown here is derived from an EMBL/GenBank/DDBJ whole genome shotgun (WGS) entry which is preliminary data.</text>
</comment>
<reference evidence="2 3" key="1">
    <citation type="submission" date="2021-06" db="EMBL/GenBank/DDBJ databases">
        <authorList>
            <person name="Kallberg Y."/>
            <person name="Tangrot J."/>
            <person name="Rosling A."/>
        </authorList>
    </citation>
    <scope>NUCLEOTIDE SEQUENCE [LARGE SCALE GENOMIC DNA]</scope>
    <source>
        <strain evidence="2 3">120-4 pot B 10/14</strain>
    </source>
</reference>
<protein>
    <submittedName>
        <fullName evidence="2">10108_t:CDS:1</fullName>
    </submittedName>
</protein>
<name>A0ABN7VMW7_GIGMA</name>
<feature type="compositionally biased region" description="Basic and acidic residues" evidence="1">
    <location>
        <begin position="1"/>
        <end position="10"/>
    </location>
</feature>
<feature type="region of interest" description="Disordered" evidence="1">
    <location>
        <begin position="1"/>
        <end position="59"/>
    </location>
</feature>
<dbReference type="EMBL" id="CAJVQB010018172">
    <property type="protein sequence ID" value="CAG8786784.1"/>
    <property type="molecule type" value="Genomic_DNA"/>
</dbReference>
<evidence type="ECO:0000313" key="3">
    <source>
        <dbReference type="Proteomes" id="UP000789901"/>
    </source>
</evidence>
<dbReference type="Proteomes" id="UP000789901">
    <property type="component" value="Unassembled WGS sequence"/>
</dbReference>
<evidence type="ECO:0000313" key="2">
    <source>
        <dbReference type="EMBL" id="CAG8786784.1"/>
    </source>
</evidence>
<gene>
    <name evidence="2" type="ORF">GMARGA_LOCUS20576</name>
</gene>
<proteinExistence type="predicted"/>
<accession>A0ABN7VMW7</accession>
<feature type="compositionally biased region" description="Polar residues" evidence="1">
    <location>
        <begin position="31"/>
        <end position="51"/>
    </location>
</feature>
<feature type="non-terminal residue" evidence="2">
    <location>
        <position position="59"/>
    </location>
</feature>
<keyword evidence="3" id="KW-1185">Reference proteome</keyword>
<sequence>MSRKPIREHLQALNKLTRGSPKKTSKKTAREQPQNFNQRSTEMSTEKQLQTAKKKPVKE</sequence>
<evidence type="ECO:0000256" key="1">
    <source>
        <dbReference type="SAM" id="MobiDB-lite"/>
    </source>
</evidence>
<organism evidence="2 3">
    <name type="scientific">Gigaspora margarita</name>
    <dbReference type="NCBI Taxonomy" id="4874"/>
    <lineage>
        <taxon>Eukaryota</taxon>
        <taxon>Fungi</taxon>
        <taxon>Fungi incertae sedis</taxon>
        <taxon>Mucoromycota</taxon>
        <taxon>Glomeromycotina</taxon>
        <taxon>Glomeromycetes</taxon>
        <taxon>Diversisporales</taxon>
        <taxon>Gigasporaceae</taxon>
        <taxon>Gigaspora</taxon>
    </lineage>
</organism>